<dbReference type="Gene3D" id="3.40.50.1820">
    <property type="entry name" value="alpha/beta hydrolase"/>
    <property type="match status" value="1"/>
</dbReference>
<organism evidence="4 5">
    <name type="scientific">Helicobacter cinaedi</name>
    <dbReference type="NCBI Taxonomy" id="213"/>
    <lineage>
        <taxon>Bacteria</taxon>
        <taxon>Pseudomonadati</taxon>
        <taxon>Campylobacterota</taxon>
        <taxon>Epsilonproteobacteria</taxon>
        <taxon>Campylobacterales</taxon>
        <taxon>Helicobacteraceae</taxon>
        <taxon>Helicobacter</taxon>
    </lineage>
</organism>
<keyword evidence="2 4" id="KW-0378">Hydrolase</keyword>
<feature type="transmembrane region" description="Helical" evidence="3">
    <location>
        <begin position="12"/>
        <end position="28"/>
    </location>
</feature>
<comment type="similarity">
    <text evidence="1">Belongs to the esterase D family.</text>
</comment>
<evidence type="ECO:0000256" key="1">
    <source>
        <dbReference type="ARBA" id="ARBA00005622"/>
    </source>
</evidence>
<proteinExistence type="inferred from homology"/>
<dbReference type="InterPro" id="IPR000801">
    <property type="entry name" value="Esterase-like"/>
</dbReference>
<evidence type="ECO:0000313" key="5">
    <source>
        <dbReference type="Proteomes" id="UP000255335"/>
    </source>
</evidence>
<evidence type="ECO:0000256" key="3">
    <source>
        <dbReference type="SAM" id="Phobius"/>
    </source>
</evidence>
<dbReference type="Pfam" id="PF00756">
    <property type="entry name" value="Esterase"/>
    <property type="match status" value="1"/>
</dbReference>
<dbReference type="RefSeq" id="WP_258554145.1">
    <property type="nucleotide sequence ID" value="NZ_UGHZ01000001.1"/>
</dbReference>
<dbReference type="GO" id="GO:0016788">
    <property type="term" value="F:hydrolase activity, acting on ester bonds"/>
    <property type="evidence" value="ECO:0007669"/>
    <property type="project" value="TreeGrafter"/>
</dbReference>
<dbReference type="EC" id="3.1.1.-" evidence="4"/>
<reference evidence="4 5" key="1">
    <citation type="submission" date="2018-06" db="EMBL/GenBank/DDBJ databases">
        <authorList>
            <consortium name="Pathogen Informatics"/>
            <person name="Doyle S."/>
        </authorList>
    </citation>
    <scope>NUCLEOTIDE SEQUENCE [LARGE SCALE GENOMIC DNA]</scope>
    <source>
        <strain evidence="4 5">NCTC12221</strain>
    </source>
</reference>
<keyword evidence="3" id="KW-1133">Transmembrane helix</keyword>
<accession>A0A377JQ51</accession>
<dbReference type="InterPro" id="IPR029058">
    <property type="entry name" value="AB_hydrolase_fold"/>
</dbReference>
<dbReference type="AlphaFoldDB" id="A0A377JQ51"/>
<keyword evidence="3" id="KW-0812">Transmembrane</keyword>
<gene>
    <name evidence="4" type="primary">iroE</name>
    <name evidence="4" type="ORF">NCTC12221_00597</name>
</gene>
<name>A0A377JQ51_9HELI</name>
<protein>
    <submittedName>
        <fullName evidence="4">Putative esterase</fullName>
        <ecNumber evidence="4">3.1.-.-</ecNumber>
        <ecNumber evidence="4">3.1.1.-</ecNumber>
    </submittedName>
</protein>
<evidence type="ECO:0000313" key="4">
    <source>
        <dbReference type="EMBL" id="STP09162.1"/>
    </source>
</evidence>
<dbReference type="Proteomes" id="UP000255335">
    <property type="component" value="Unassembled WGS sequence"/>
</dbReference>
<dbReference type="PANTHER" id="PTHR40841">
    <property type="entry name" value="SIDEROPHORE TRIACETYLFUSARININE C ESTERASE"/>
    <property type="match status" value="1"/>
</dbReference>
<keyword evidence="3" id="KW-0472">Membrane</keyword>
<dbReference type="SUPFAM" id="SSF53474">
    <property type="entry name" value="alpha/beta-Hydrolases"/>
    <property type="match status" value="1"/>
</dbReference>
<dbReference type="EC" id="3.1.-.-" evidence="4"/>
<sequence length="325" mass="37112">MRVGIWSVDRIVYRILSFIILFYISMWAKPSGVIEPLNTEVAELFEIKTFCVSGNGKKKTKEFMSNSLCGEVEQLDSIKELQHRWFQIHIALPKIKSDTQSVFYTLDGNAFFPMILNLVSADIDMYDKLPLIVAIGHDSPLAFDRVLRSYDYLPSVPRDSILTQRVDETGGADQFLDFITSQVLPFIVEQYGTPKKQLLFGHSFGGVFVLNTLFNQKGGFTHYASASPSLWVDKGQLVKNNVRNSTEYLNVKLFLTYGSLERHTQKTTQANQVFQAQDLDIDEIVEMLKIQIPNGVNYQEFANQTHGSSIPYALKWSLYEFMKQD</sequence>
<dbReference type="PANTHER" id="PTHR40841:SF2">
    <property type="entry name" value="SIDEROPHORE-DEGRADING ESTERASE (EUROFUNG)"/>
    <property type="match status" value="1"/>
</dbReference>
<dbReference type="EMBL" id="UGHZ01000001">
    <property type="protein sequence ID" value="STP09162.1"/>
    <property type="molecule type" value="Genomic_DNA"/>
</dbReference>
<dbReference type="InterPro" id="IPR052558">
    <property type="entry name" value="Siderophore_Hydrolase_D"/>
</dbReference>
<evidence type="ECO:0000256" key="2">
    <source>
        <dbReference type="ARBA" id="ARBA00022801"/>
    </source>
</evidence>